<dbReference type="Proteomes" id="UP001589670">
    <property type="component" value="Unassembled WGS sequence"/>
</dbReference>
<keyword evidence="5" id="KW-0808">Transferase</keyword>
<keyword evidence="3" id="KW-0472">Membrane</keyword>
<accession>A0ABV5HYB2</accession>
<comment type="similarity">
    <text evidence="1">Belongs to the bacterial sugar transferase family.</text>
</comment>
<dbReference type="RefSeq" id="WP_377068473.1">
    <property type="nucleotide sequence ID" value="NZ_JBHMEC010000010.1"/>
</dbReference>
<feature type="transmembrane region" description="Helical" evidence="3">
    <location>
        <begin position="20"/>
        <end position="43"/>
    </location>
</feature>
<dbReference type="PANTHER" id="PTHR30576">
    <property type="entry name" value="COLANIC BIOSYNTHESIS UDP-GLUCOSE LIPID CARRIER TRANSFERASE"/>
    <property type="match status" value="1"/>
</dbReference>
<dbReference type="GO" id="GO:0016740">
    <property type="term" value="F:transferase activity"/>
    <property type="evidence" value="ECO:0007669"/>
    <property type="project" value="UniProtKB-KW"/>
</dbReference>
<keyword evidence="3" id="KW-1133">Transmembrane helix</keyword>
<dbReference type="Pfam" id="PF02397">
    <property type="entry name" value="Bac_transf"/>
    <property type="match status" value="1"/>
</dbReference>
<evidence type="ECO:0000256" key="3">
    <source>
        <dbReference type="SAM" id="Phobius"/>
    </source>
</evidence>
<keyword evidence="2" id="KW-0270">Exopolysaccharide synthesis</keyword>
<proteinExistence type="inferred from homology"/>
<dbReference type="InterPro" id="IPR003362">
    <property type="entry name" value="Bact_transf"/>
</dbReference>
<organism evidence="5 6">
    <name type="scientific">Roseovarius ramblicola</name>
    <dbReference type="NCBI Taxonomy" id="2022336"/>
    <lineage>
        <taxon>Bacteria</taxon>
        <taxon>Pseudomonadati</taxon>
        <taxon>Pseudomonadota</taxon>
        <taxon>Alphaproteobacteria</taxon>
        <taxon>Rhodobacterales</taxon>
        <taxon>Roseobacteraceae</taxon>
        <taxon>Roseovarius</taxon>
    </lineage>
</organism>
<evidence type="ECO:0000259" key="4">
    <source>
        <dbReference type="Pfam" id="PF02397"/>
    </source>
</evidence>
<comment type="caution">
    <text evidence="5">The sequence shown here is derived from an EMBL/GenBank/DDBJ whole genome shotgun (WGS) entry which is preliminary data.</text>
</comment>
<keyword evidence="6" id="KW-1185">Reference proteome</keyword>
<sequence>MCKLQPERAESAYLRWGKPIFDLVFSVLLLPPLAVACAALLVLNPIFNRGPLFFTQPRMGLGCRAFGAIKFRTMRPVMRVTRRADDPLELDRITPLGRFLRRSRIDELPQIINVLRGEMSLIGPRPDYFHHARRYLRRVPGYRRRHEVRPGISGLAQTDLGYVDCTEGTRLKVALDLRYVEQMSLRLDLYIFRRTLETVVGRKGC</sequence>
<reference evidence="5 6" key="1">
    <citation type="submission" date="2024-09" db="EMBL/GenBank/DDBJ databases">
        <authorList>
            <person name="Sun Q."/>
            <person name="Mori K."/>
        </authorList>
    </citation>
    <scope>NUCLEOTIDE SEQUENCE [LARGE SCALE GENOMIC DNA]</scope>
    <source>
        <strain evidence="5 6">CECT 9424</strain>
    </source>
</reference>
<feature type="domain" description="Bacterial sugar transferase" evidence="4">
    <location>
        <begin position="18"/>
        <end position="200"/>
    </location>
</feature>
<gene>
    <name evidence="5" type="ORF">ACFFU4_06570</name>
</gene>
<evidence type="ECO:0000256" key="2">
    <source>
        <dbReference type="ARBA" id="ARBA00023169"/>
    </source>
</evidence>
<dbReference type="PANTHER" id="PTHR30576:SF0">
    <property type="entry name" value="UNDECAPRENYL-PHOSPHATE N-ACETYLGALACTOSAMINYL 1-PHOSPHATE TRANSFERASE-RELATED"/>
    <property type="match status" value="1"/>
</dbReference>
<dbReference type="EMBL" id="JBHMEC010000010">
    <property type="protein sequence ID" value="MFB9149415.1"/>
    <property type="molecule type" value="Genomic_DNA"/>
</dbReference>
<name>A0ABV5HYB2_9RHOB</name>
<evidence type="ECO:0000256" key="1">
    <source>
        <dbReference type="ARBA" id="ARBA00006464"/>
    </source>
</evidence>
<evidence type="ECO:0000313" key="5">
    <source>
        <dbReference type="EMBL" id="MFB9149415.1"/>
    </source>
</evidence>
<evidence type="ECO:0000313" key="6">
    <source>
        <dbReference type="Proteomes" id="UP001589670"/>
    </source>
</evidence>
<protein>
    <submittedName>
        <fullName evidence="5">Sugar transferase</fullName>
    </submittedName>
</protein>
<keyword evidence="3" id="KW-0812">Transmembrane</keyword>